<reference evidence="1 2" key="1">
    <citation type="submission" date="2022-05" db="EMBL/GenBank/DDBJ databases">
        <authorList>
            <consortium name="Genoscope - CEA"/>
            <person name="William W."/>
        </authorList>
    </citation>
    <scope>NUCLEOTIDE SEQUENCE [LARGE SCALE GENOMIC DNA]</scope>
</reference>
<comment type="caution">
    <text evidence="1">The sequence shown here is derived from an EMBL/GenBank/DDBJ whole genome shotgun (WGS) entry which is preliminary data.</text>
</comment>
<keyword evidence="2" id="KW-1185">Reference proteome</keyword>
<organism evidence="1 2">
    <name type="scientific">Porites lobata</name>
    <dbReference type="NCBI Taxonomy" id="104759"/>
    <lineage>
        <taxon>Eukaryota</taxon>
        <taxon>Metazoa</taxon>
        <taxon>Cnidaria</taxon>
        <taxon>Anthozoa</taxon>
        <taxon>Hexacorallia</taxon>
        <taxon>Scleractinia</taxon>
        <taxon>Fungiina</taxon>
        <taxon>Poritidae</taxon>
        <taxon>Porites</taxon>
    </lineage>
</organism>
<dbReference type="EMBL" id="CALNXK010000030">
    <property type="protein sequence ID" value="CAH3116962.1"/>
    <property type="molecule type" value="Genomic_DNA"/>
</dbReference>
<accession>A0ABN8NQU3</accession>
<proteinExistence type="predicted"/>
<dbReference type="Proteomes" id="UP001159405">
    <property type="component" value="Unassembled WGS sequence"/>
</dbReference>
<name>A0ABN8NQU3_9CNID</name>
<protein>
    <submittedName>
        <fullName evidence="1">Uncharacterized protein</fullName>
    </submittedName>
</protein>
<gene>
    <name evidence="1" type="ORF">PLOB_00025446</name>
</gene>
<evidence type="ECO:0000313" key="1">
    <source>
        <dbReference type="EMBL" id="CAH3116962.1"/>
    </source>
</evidence>
<sequence length="220" mass="25726">MSAKNDGRKASEKRTESVFKKFRSPCIDAHYEAFIMRSNWTIGNLYAANLNLGQSYVKQVQHIEKQRQVWLSGKNKEEETMQERLDALKRQAKHCFHSEALTDEVKNSTTPRPRAKTVSACYRVESFEKLDFLERRGHFGNNRSTSQPARLRRSTENAFDLRNRSRLGLKRTTSMFPFDVKSHRYFTVESEQEIKANSDLIPKWLPSNLRSKNNHDKTLL</sequence>
<evidence type="ECO:0000313" key="2">
    <source>
        <dbReference type="Proteomes" id="UP001159405"/>
    </source>
</evidence>